<dbReference type="InterPro" id="IPR011040">
    <property type="entry name" value="Sialidase"/>
</dbReference>
<protein>
    <recommendedName>
        <fullName evidence="1">Sialidase domain-containing protein</fullName>
    </recommendedName>
</protein>
<dbReference type="Pfam" id="PF13088">
    <property type="entry name" value="BNR_2"/>
    <property type="match status" value="1"/>
</dbReference>
<name>X0XAW2_9ZZZZ</name>
<proteinExistence type="predicted"/>
<dbReference type="CDD" id="cd15482">
    <property type="entry name" value="Sialidase_non-viral"/>
    <property type="match status" value="1"/>
</dbReference>
<evidence type="ECO:0000259" key="1">
    <source>
        <dbReference type="Pfam" id="PF13088"/>
    </source>
</evidence>
<feature type="non-terminal residue" evidence="2">
    <location>
        <position position="254"/>
    </location>
</feature>
<sequence length="254" mass="27416">PAILIFDNSGTETILVAYNTFEPDESEYGYKSIAYSTKSTDGGATWSDKVQLNGTNEGRTRGRPILLSNGNILVSVSDGIGSPERQYACISSDGGDSWSVVEMANSIDDAPFTADECSLIETKTDGAFTGGVYAVVREGLAGSEKYWRLTSPDYGMTWGSPTEETGLPKEQNGTGTPCGLIRMSDGTILANYNKGWGDGIWIYQSNDECETWEAKSKILSTGGNYSSLVEISNSKIYVAWCDNGRVSSVWGNDF</sequence>
<dbReference type="InterPro" id="IPR036278">
    <property type="entry name" value="Sialidase_sf"/>
</dbReference>
<dbReference type="SUPFAM" id="SSF50939">
    <property type="entry name" value="Sialidases"/>
    <property type="match status" value="1"/>
</dbReference>
<dbReference type="EMBL" id="BARS01040259">
    <property type="protein sequence ID" value="GAG33808.1"/>
    <property type="molecule type" value="Genomic_DNA"/>
</dbReference>
<feature type="non-terminal residue" evidence="2">
    <location>
        <position position="1"/>
    </location>
</feature>
<feature type="domain" description="Sialidase" evidence="1">
    <location>
        <begin position="21"/>
        <end position="238"/>
    </location>
</feature>
<dbReference type="Gene3D" id="2.120.10.10">
    <property type="match status" value="1"/>
</dbReference>
<dbReference type="PANTHER" id="PTHR43752:SF2">
    <property type="entry name" value="BNR_ASP-BOX REPEAT FAMILY PROTEIN"/>
    <property type="match status" value="1"/>
</dbReference>
<reference evidence="2" key="1">
    <citation type="journal article" date="2014" name="Front. Microbiol.">
        <title>High frequency of phylogenetically diverse reductive dehalogenase-homologous genes in deep subseafloor sedimentary metagenomes.</title>
        <authorList>
            <person name="Kawai M."/>
            <person name="Futagami T."/>
            <person name="Toyoda A."/>
            <person name="Takaki Y."/>
            <person name="Nishi S."/>
            <person name="Hori S."/>
            <person name="Arai W."/>
            <person name="Tsubouchi T."/>
            <person name="Morono Y."/>
            <person name="Uchiyama I."/>
            <person name="Ito T."/>
            <person name="Fujiyama A."/>
            <person name="Inagaki F."/>
            <person name="Takami H."/>
        </authorList>
    </citation>
    <scope>NUCLEOTIDE SEQUENCE</scope>
    <source>
        <strain evidence="2">Expedition CK06-06</strain>
    </source>
</reference>
<organism evidence="2">
    <name type="scientific">marine sediment metagenome</name>
    <dbReference type="NCBI Taxonomy" id="412755"/>
    <lineage>
        <taxon>unclassified sequences</taxon>
        <taxon>metagenomes</taxon>
        <taxon>ecological metagenomes</taxon>
    </lineage>
</organism>
<gene>
    <name evidence="2" type="ORF">S01H1_61405</name>
</gene>
<comment type="caution">
    <text evidence="2">The sequence shown here is derived from an EMBL/GenBank/DDBJ whole genome shotgun (WGS) entry which is preliminary data.</text>
</comment>
<dbReference type="PANTHER" id="PTHR43752">
    <property type="entry name" value="BNR/ASP-BOX REPEAT FAMILY PROTEIN"/>
    <property type="match status" value="1"/>
</dbReference>
<dbReference type="AlphaFoldDB" id="X0XAW2"/>
<accession>X0XAW2</accession>
<evidence type="ECO:0000313" key="2">
    <source>
        <dbReference type="EMBL" id="GAG33808.1"/>
    </source>
</evidence>